<keyword evidence="10" id="KW-1185">Reference proteome</keyword>
<evidence type="ECO:0000313" key="9">
    <source>
        <dbReference type="EMBL" id="PIL37387.1"/>
    </source>
</evidence>
<dbReference type="OrthoDB" id="2392202at2759"/>
<dbReference type="PANTHER" id="PTHR11207">
    <property type="entry name" value="RIBONUCLEASE III"/>
    <property type="match status" value="1"/>
</dbReference>
<dbReference type="SUPFAM" id="SSF69065">
    <property type="entry name" value="RNase III domain-like"/>
    <property type="match status" value="1"/>
</dbReference>
<reference evidence="9 10" key="1">
    <citation type="journal article" date="2015" name="Sci. Rep.">
        <title>Chromosome-level genome map provides insights into diverse defense mechanisms in the medicinal fungus Ganoderma sinense.</title>
        <authorList>
            <person name="Zhu Y."/>
            <person name="Xu J."/>
            <person name="Sun C."/>
            <person name="Zhou S."/>
            <person name="Xu H."/>
            <person name="Nelson D.R."/>
            <person name="Qian J."/>
            <person name="Song J."/>
            <person name="Luo H."/>
            <person name="Xiang L."/>
            <person name="Li Y."/>
            <person name="Xu Z."/>
            <person name="Ji A."/>
            <person name="Wang L."/>
            <person name="Lu S."/>
            <person name="Hayward A."/>
            <person name="Sun W."/>
            <person name="Li X."/>
            <person name="Schwartz D.C."/>
            <person name="Wang Y."/>
            <person name="Chen S."/>
        </authorList>
    </citation>
    <scope>NUCLEOTIDE SEQUENCE [LARGE SCALE GENOMIC DNA]</scope>
    <source>
        <strain evidence="9 10">ZZ0214-1</strain>
    </source>
</reference>
<protein>
    <submittedName>
        <fullName evidence="9">Uncharacterized protein</fullName>
    </submittedName>
</protein>
<dbReference type="SMART" id="SM00535">
    <property type="entry name" value="RIBOc"/>
    <property type="match status" value="1"/>
</dbReference>
<dbReference type="GO" id="GO:0004525">
    <property type="term" value="F:ribonuclease III activity"/>
    <property type="evidence" value="ECO:0007669"/>
    <property type="project" value="InterPro"/>
</dbReference>
<dbReference type="Proteomes" id="UP000230002">
    <property type="component" value="Unassembled WGS sequence"/>
</dbReference>
<evidence type="ECO:0000256" key="3">
    <source>
        <dbReference type="ARBA" id="ARBA00022801"/>
    </source>
</evidence>
<gene>
    <name evidence="9" type="ORF">GSI_01081</name>
</gene>
<dbReference type="GO" id="GO:0034475">
    <property type="term" value="P:U4 snRNA 3'-end processing"/>
    <property type="evidence" value="ECO:0007669"/>
    <property type="project" value="TreeGrafter"/>
</dbReference>
<dbReference type="PANTHER" id="PTHR11207:SF0">
    <property type="entry name" value="RIBONUCLEASE 3"/>
    <property type="match status" value="1"/>
</dbReference>
<keyword evidence="3" id="KW-0378">Hydrolase</keyword>
<dbReference type="AlphaFoldDB" id="A0A2G8SUE3"/>
<dbReference type="InterPro" id="IPR036389">
    <property type="entry name" value="RNase_III_sf"/>
</dbReference>
<dbReference type="GO" id="GO:0003723">
    <property type="term" value="F:RNA binding"/>
    <property type="evidence" value="ECO:0007669"/>
    <property type="project" value="UniProtKB-UniRule"/>
</dbReference>
<dbReference type="GO" id="GO:0006364">
    <property type="term" value="P:rRNA processing"/>
    <property type="evidence" value="ECO:0007669"/>
    <property type="project" value="TreeGrafter"/>
</dbReference>
<sequence>MAFPANGLGLPRLAPPPTGRAPLKPEFPNGMPPLPEILSEHLRLQVFTHRSFFARPTHVFEDMPDDPSPDNEMLEHLGDTVLSLVVTGLLREVFPCLRVGPSTKIRALVVGNPTLASISVQYRLPERLRMHPAQAITLQASTNIQADLFESFVGGVYLDRGLEVAKNWLHPLFRPYITEAYRIVRVQHGLPPEPEPIYPTLRTMYRHVSLSPPLSSSSGTATPDLTGGGGMQGLPAQSWSIPPPPRIPGNVGHLSLFNQHMQQQGKCVEWVYLDSEGEGTKTTPIWVVRAMCENECLGRGRGSTKKAARNEAAKEGLLRLGIYVS</sequence>
<evidence type="ECO:0000256" key="4">
    <source>
        <dbReference type="ARBA" id="ARBA00022884"/>
    </source>
</evidence>
<proteinExistence type="predicted"/>
<dbReference type="SUPFAM" id="SSF54768">
    <property type="entry name" value="dsRNA-binding domain-like"/>
    <property type="match status" value="1"/>
</dbReference>
<evidence type="ECO:0000259" key="8">
    <source>
        <dbReference type="PROSITE" id="PS50142"/>
    </source>
</evidence>
<evidence type="ECO:0000256" key="2">
    <source>
        <dbReference type="ARBA" id="ARBA00022759"/>
    </source>
</evidence>
<dbReference type="PROSITE" id="PS50142">
    <property type="entry name" value="RNASE_3_2"/>
    <property type="match status" value="1"/>
</dbReference>
<keyword evidence="1" id="KW-0540">Nuclease</keyword>
<evidence type="ECO:0000256" key="6">
    <source>
        <dbReference type="SAM" id="MobiDB-lite"/>
    </source>
</evidence>
<dbReference type="Pfam" id="PF14622">
    <property type="entry name" value="Ribonucleas_3_3"/>
    <property type="match status" value="1"/>
</dbReference>
<feature type="domain" description="DRBM" evidence="7">
    <location>
        <begin position="252"/>
        <end position="322"/>
    </location>
</feature>
<dbReference type="InterPro" id="IPR014720">
    <property type="entry name" value="dsRBD_dom"/>
</dbReference>
<dbReference type="GO" id="GO:0005654">
    <property type="term" value="C:nucleoplasm"/>
    <property type="evidence" value="ECO:0007669"/>
    <property type="project" value="TreeGrafter"/>
</dbReference>
<keyword evidence="2" id="KW-0255">Endonuclease</keyword>
<keyword evidence="4 5" id="KW-0694">RNA-binding</keyword>
<dbReference type="Pfam" id="PF00035">
    <property type="entry name" value="dsrm"/>
    <property type="match status" value="1"/>
</dbReference>
<dbReference type="EMBL" id="AYKW01000001">
    <property type="protein sequence ID" value="PIL37387.1"/>
    <property type="molecule type" value="Genomic_DNA"/>
</dbReference>
<dbReference type="GO" id="GO:0006369">
    <property type="term" value="P:termination of RNA polymerase II transcription"/>
    <property type="evidence" value="ECO:0007669"/>
    <property type="project" value="TreeGrafter"/>
</dbReference>
<evidence type="ECO:0000256" key="1">
    <source>
        <dbReference type="ARBA" id="ARBA00022722"/>
    </source>
</evidence>
<comment type="caution">
    <text evidence="9">The sequence shown here is derived from an EMBL/GenBank/DDBJ whole genome shotgun (WGS) entry which is preliminary data.</text>
</comment>
<dbReference type="CDD" id="cd00593">
    <property type="entry name" value="RIBOc"/>
    <property type="match status" value="1"/>
</dbReference>
<dbReference type="InterPro" id="IPR000999">
    <property type="entry name" value="RNase_III_dom"/>
</dbReference>
<dbReference type="Gene3D" id="1.10.1520.10">
    <property type="entry name" value="Ribonuclease III domain"/>
    <property type="match status" value="1"/>
</dbReference>
<name>A0A2G8SUE3_9APHY</name>
<dbReference type="Gene3D" id="3.30.160.20">
    <property type="match status" value="1"/>
</dbReference>
<evidence type="ECO:0000256" key="5">
    <source>
        <dbReference type="PROSITE-ProRule" id="PRU00266"/>
    </source>
</evidence>
<feature type="domain" description="RNase III" evidence="8">
    <location>
        <begin position="45"/>
        <end position="161"/>
    </location>
</feature>
<organism evidence="9 10">
    <name type="scientific">Ganoderma sinense ZZ0214-1</name>
    <dbReference type="NCBI Taxonomy" id="1077348"/>
    <lineage>
        <taxon>Eukaryota</taxon>
        <taxon>Fungi</taxon>
        <taxon>Dikarya</taxon>
        <taxon>Basidiomycota</taxon>
        <taxon>Agaricomycotina</taxon>
        <taxon>Agaricomycetes</taxon>
        <taxon>Polyporales</taxon>
        <taxon>Polyporaceae</taxon>
        <taxon>Ganoderma</taxon>
    </lineage>
</organism>
<accession>A0A2G8SUE3</accession>
<dbReference type="STRING" id="1077348.A0A2G8SUE3"/>
<dbReference type="PROSITE" id="PS50137">
    <property type="entry name" value="DS_RBD"/>
    <property type="match status" value="1"/>
</dbReference>
<feature type="region of interest" description="Disordered" evidence="6">
    <location>
        <begin position="1"/>
        <end position="27"/>
    </location>
</feature>
<evidence type="ECO:0000259" key="7">
    <source>
        <dbReference type="PROSITE" id="PS50137"/>
    </source>
</evidence>
<evidence type="ECO:0000313" key="10">
    <source>
        <dbReference type="Proteomes" id="UP000230002"/>
    </source>
</evidence>